<dbReference type="Proteomes" id="UP000887575">
    <property type="component" value="Unassembled WGS sequence"/>
</dbReference>
<accession>A0AAF3ECZ0</accession>
<feature type="signal peptide" evidence="1">
    <location>
        <begin position="1"/>
        <end position="16"/>
    </location>
</feature>
<dbReference type="WBParaSite" id="MBELARI_LOCUS1182">
    <property type="protein sequence ID" value="MBELARI_LOCUS1182"/>
    <property type="gene ID" value="MBELARI_LOCUS1182"/>
</dbReference>
<proteinExistence type="predicted"/>
<keyword evidence="2" id="KW-1185">Reference proteome</keyword>
<reference evidence="3" key="1">
    <citation type="submission" date="2024-02" db="UniProtKB">
        <authorList>
            <consortium name="WormBaseParasite"/>
        </authorList>
    </citation>
    <scope>IDENTIFICATION</scope>
</reference>
<organism evidence="2 3">
    <name type="scientific">Mesorhabditis belari</name>
    <dbReference type="NCBI Taxonomy" id="2138241"/>
    <lineage>
        <taxon>Eukaryota</taxon>
        <taxon>Metazoa</taxon>
        <taxon>Ecdysozoa</taxon>
        <taxon>Nematoda</taxon>
        <taxon>Chromadorea</taxon>
        <taxon>Rhabditida</taxon>
        <taxon>Rhabditina</taxon>
        <taxon>Rhabditomorpha</taxon>
        <taxon>Rhabditoidea</taxon>
        <taxon>Rhabditidae</taxon>
        <taxon>Mesorhabditinae</taxon>
        <taxon>Mesorhabditis</taxon>
    </lineage>
</organism>
<evidence type="ECO:0000313" key="2">
    <source>
        <dbReference type="Proteomes" id="UP000887575"/>
    </source>
</evidence>
<feature type="chain" id="PRO_5041946172" evidence="1">
    <location>
        <begin position="17"/>
        <end position="89"/>
    </location>
</feature>
<keyword evidence="1" id="KW-0732">Signal</keyword>
<dbReference type="AlphaFoldDB" id="A0AAF3ECZ0"/>
<evidence type="ECO:0000256" key="1">
    <source>
        <dbReference type="SAM" id="SignalP"/>
    </source>
</evidence>
<name>A0AAF3ECZ0_9BILA</name>
<protein>
    <submittedName>
        <fullName evidence="3">Uncharacterized protein</fullName>
    </submittedName>
</protein>
<evidence type="ECO:0000313" key="3">
    <source>
        <dbReference type="WBParaSite" id="MBELARI_LOCUS1182"/>
    </source>
</evidence>
<sequence>MKILFYICILFSTSIALEKKEFVIDGKVSLEGLWAEFEELFEPGAPGSLRPGLYACSGWCRWVTILKGPNHLRNQRLHRQKIGSSTLVH</sequence>